<sequence>MEDKYIFVNEKGEDMNKKYESQISEMKAYIITLENAVGKFNKDYPKMEQENNKLRDQIRKLRYSIKNIAELL</sequence>
<dbReference type="RefSeq" id="WP_039774156.1">
    <property type="nucleotide sequence ID" value="NZ_CP102909.1"/>
</dbReference>
<proteinExistence type="predicted"/>
<dbReference type="Gene3D" id="1.20.5.1700">
    <property type="match status" value="1"/>
</dbReference>
<dbReference type="AlphaFoldDB" id="A0A846IAP9"/>
<evidence type="ECO:0000313" key="2">
    <source>
        <dbReference type="Proteomes" id="UP000473887"/>
    </source>
</evidence>
<organism evidence="1 2">
    <name type="scientific">Clostridium botulinum</name>
    <dbReference type="NCBI Taxonomy" id="1491"/>
    <lineage>
        <taxon>Bacteria</taxon>
        <taxon>Bacillati</taxon>
        <taxon>Bacillota</taxon>
        <taxon>Clostridia</taxon>
        <taxon>Eubacteriales</taxon>
        <taxon>Clostridiaceae</taxon>
        <taxon>Clostridium</taxon>
    </lineage>
</organism>
<comment type="caution">
    <text evidence="1">The sequence shown here is derived from an EMBL/GenBank/DDBJ whole genome shotgun (WGS) entry which is preliminary data.</text>
</comment>
<evidence type="ECO:0000313" key="1">
    <source>
        <dbReference type="EMBL" id="NEZ93996.1"/>
    </source>
</evidence>
<gene>
    <name evidence="1" type="ORF">EXM69_19150</name>
</gene>
<dbReference type="Proteomes" id="UP000473887">
    <property type="component" value="Unassembled WGS sequence"/>
</dbReference>
<accession>A0A846IAP9</accession>
<protein>
    <submittedName>
        <fullName evidence="1">Uncharacterized protein</fullName>
    </submittedName>
</protein>
<dbReference type="EMBL" id="SGKC01000063">
    <property type="protein sequence ID" value="NEZ93996.1"/>
    <property type="molecule type" value="Genomic_DNA"/>
</dbReference>
<reference evidence="1 2" key="1">
    <citation type="submission" date="2019-02" db="EMBL/GenBank/DDBJ databases">
        <title>Genome sequencing of Clostridium botulinum clinical isolates.</title>
        <authorList>
            <person name="Brunt J."/>
            <person name="Van Vliet A.H.M."/>
            <person name="Stringer S.C."/>
            <person name="Grant K.A."/>
            <person name="Carter A.C."/>
            <person name="Peck M.W."/>
        </authorList>
    </citation>
    <scope>NUCLEOTIDE SEQUENCE [LARGE SCALE GENOMIC DNA]</scope>
    <source>
        <strain evidence="1 2">H142660711</strain>
    </source>
</reference>
<name>A0A846IAP9_CLOBO</name>